<keyword evidence="2" id="KW-0479">Metal-binding</keyword>
<dbReference type="Gene3D" id="3.20.20.70">
    <property type="entry name" value="Aldolase class I"/>
    <property type="match status" value="1"/>
</dbReference>
<reference evidence="5" key="1">
    <citation type="submission" date="2021-04" db="EMBL/GenBank/DDBJ databases">
        <title>Complete Genome Sequences of Macrococcus spp. from dog and cattle.</title>
        <authorList>
            <person name="Schwendener S."/>
            <person name="Perreten V."/>
        </authorList>
    </citation>
    <scope>NUCLEOTIDE SEQUENCE</scope>
    <source>
        <strain evidence="5">Epi0143-OL</strain>
    </source>
</reference>
<evidence type="ECO:0000259" key="4">
    <source>
        <dbReference type="PROSITE" id="PS50991"/>
    </source>
</evidence>
<evidence type="ECO:0000256" key="2">
    <source>
        <dbReference type="ARBA" id="ARBA00022723"/>
    </source>
</evidence>
<dbReference type="GO" id="GO:0046951">
    <property type="term" value="P:ketone body biosynthetic process"/>
    <property type="evidence" value="ECO:0007669"/>
    <property type="project" value="TreeGrafter"/>
</dbReference>
<proteinExistence type="inferred from homology"/>
<dbReference type="KEGG" id="mequ:KFV11_05755"/>
<protein>
    <submittedName>
        <fullName evidence="5">Hydroxymethylglutaryl-CoA lyase</fullName>
    </submittedName>
</protein>
<evidence type="ECO:0000313" key="5">
    <source>
        <dbReference type="EMBL" id="UTH12792.1"/>
    </source>
</evidence>
<dbReference type="InterPro" id="IPR000891">
    <property type="entry name" value="PYR_CT"/>
</dbReference>
<dbReference type="SUPFAM" id="SSF51569">
    <property type="entry name" value="Aldolase"/>
    <property type="match status" value="1"/>
</dbReference>
<dbReference type="Pfam" id="PF00682">
    <property type="entry name" value="HMGL-like"/>
    <property type="match status" value="1"/>
</dbReference>
<keyword evidence="3 5" id="KW-0456">Lyase</keyword>
<dbReference type="InterPro" id="IPR043594">
    <property type="entry name" value="HMGL"/>
</dbReference>
<name>A0A9Q9F0F5_9STAP</name>
<sequence>MLPAQVVIKEVGPRDGLQNETQTVPLEVKLKLIGMLEASGLSYIEATSFVHPKWMPQLSDADELLQRLTGHARFSALVPNIKGMARAEATRLQEIAVFISASEVHNSKNLNKSTAEALDDIKQVTERSNGRYQIRAYISMVFGSPFGDDVSLGTVKELMAALYELGVYEISLGDTTGMANPQQVDAVLSELLKSFPREKIAMHFHDTNGLALANIYASLQHGIAVFDASVGGLGGCPYAEGASGNVATEDVVYMMNELNIATGINMEQLLMTADYISRALNFTNLSSQLRKYRGEQDGTYRN</sequence>
<dbReference type="PROSITE" id="PS50991">
    <property type="entry name" value="PYR_CT"/>
    <property type="match status" value="1"/>
</dbReference>
<dbReference type="FunFam" id="3.20.20.70:FF:000071">
    <property type="entry name" value="Hydroxymethylglutaryl-CoA lyase"/>
    <property type="match status" value="1"/>
</dbReference>
<evidence type="ECO:0000256" key="3">
    <source>
        <dbReference type="ARBA" id="ARBA00023239"/>
    </source>
</evidence>
<evidence type="ECO:0000256" key="1">
    <source>
        <dbReference type="ARBA" id="ARBA00009405"/>
    </source>
</evidence>
<dbReference type="GO" id="GO:0004419">
    <property type="term" value="F:hydroxymethylglutaryl-CoA lyase activity"/>
    <property type="evidence" value="ECO:0007669"/>
    <property type="project" value="TreeGrafter"/>
</dbReference>
<dbReference type="Proteomes" id="UP001057381">
    <property type="component" value="Chromosome"/>
</dbReference>
<gene>
    <name evidence="5" type="ORF">KFV11_05755</name>
</gene>
<dbReference type="EMBL" id="CP073809">
    <property type="protein sequence ID" value="UTH12792.1"/>
    <property type="molecule type" value="Genomic_DNA"/>
</dbReference>
<dbReference type="NCBIfam" id="NF004283">
    <property type="entry name" value="PRK05692.1"/>
    <property type="match status" value="1"/>
</dbReference>
<organism evidence="5 6">
    <name type="scientific">Macrococcus equipercicus</name>
    <dbReference type="NCBI Taxonomy" id="69967"/>
    <lineage>
        <taxon>Bacteria</taxon>
        <taxon>Bacillati</taxon>
        <taxon>Bacillota</taxon>
        <taxon>Bacilli</taxon>
        <taxon>Bacillales</taxon>
        <taxon>Staphylococcaceae</taxon>
        <taxon>Macrococcus</taxon>
    </lineage>
</organism>
<dbReference type="AlphaFoldDB" id="A0A9Q9F0F5"/>
<dbReference type="CDD" id="cd07938">
    <property type="entry name" value="DRE_TIM_HMGL"/>
    <property type="match status" value="1"/>
</dbReference>
<dbReference type="PANTHER" id="PTHR42738:SF7">
    <property type="entry name" value="HYDROXYMETHYLGLUTARYL-COA LYASE"/>
    <property type="match status" value="1"/>
</dbReference>
<accession>A0A9Q9F0F5</accession>
<dbReference type="GO" id="GO:0006552">
    <property type="term" value="P:L-leucine catabolic process"/>
    <property type="evidence" value="ECO:0007669"/>
    <property type="project" value="TreeGrafter"/>
</dbReference>
<comment type="similarity">
    <text evidence="1">Belongs to the HMG-CoA lyase family.</text>
</comment>
<dbReference type="GO" id="GO:0046872">
    <property type="term" value="F:metal ion binding"/>
    <property type="evidence" value="ECO:0007669"/>
    <property type="project" value="UniProtKB-KW"/>
</dbReference>
<dbReference type="InterPro" id="IPR013785">
    <property type="entry name" value="Aldolase_TIM"/>
</dbReference>
<dbReference type="PANTHER" id="PTHR42738">
    <property type="entry name" value="HYDROXYMETHYLGLUTARYL-COA LYASE"/>
    <property type="match status" value="1"/>
</dbReference>
<evidence type="ECO:0000313" key="6">
    <source>
        <dbReference type="Proteomes" id="UP001057381"/>
    </source>
</evidence>
<dbReference type="RefSeq" id="WP_254249457.1">
    <property type="nucleotide sequence ID" value="NZ_CP073809.1"/>
</dbReference>
<feature type="domain" description="Pyruvate carboxyltransferase" evidence="4">
    <location>
        <begin position="6"/>
        <end position="270"/>
    </location>
</feature>